<comment type="caution">
    <text evidence="1">The sequence shown here is derived from an EMBL/GenBank/DDBJ whole genome shotgun (WGS) entry which is preliminary data.</text>
</comment>
<dbReference type="AlphaFoldDB" id="A0A0F9FBE9"/>
<feature type="non-terminal residue" evidence="1">
    <location>
        <position position="1"/>
    </location>
</feature>
<organism evidence="1">
    <name type="scientific">marine sediment metagenome</name>
    <dbReference type="NCBI Taxonomy" id="412755"/>
    <lineage>
        <taxon>unclassified sequences</taxon>
        <taxon>metagenomes</taxon>
        <taxon>ecological metagenomes</taxon>
    </lineage>
</organism>
<sequence>VLEMPKNKDKNIKISREDHEKMRKSAGFKYKFTITESKPYDHYEFLKTLSKLKRGGEKKNDRKKS</sequence>
<name>A0A0F9FBE9_9ZZZZ</name>
<protein>
    <submittedName>
        <fullName evidence="1">Uncharacterized protein</fullName>
    </submittedName>
</protein>
<dbReference type="EMBL" id="LAZR01024247">
    <property type="protein sequence ID" value="KKL75801.1"/>
    <property type="molecule type" value="Genomic_DNA"/>
</dbReference>
<accession>A0A0F9FBE9</accession>
<reference evidence="1" key="1">
    <citation type="journal article" date="2015" name="Nature">
        <title>Complex archaea that bridge the gap between prokaryotes and eukaryotes.</title>
        <authorList>
            <person name="Spang A."/>
            <person name="Saw J.H."/>
            <person name="Jorgensen S.L."/>
            <person name="Zaremba-Niedzwiedzka K."/>
            <person name="Martijn J."/>
            <person name="Lind A.E."/>
            <person name="van Eijk R."/>
            <person name="Schleper C."/>
            <person name="Guy L."/>
            <person name="Ettema T.J."/>
        </authorList>
    </citation>
    <scope>NUCLEOTIDE SEQUENCE</scope>
</reference>
<proteinExistence type="predicted"/>
<gene>
    <name evidence="1" type="ORF">LCGC14_2051330</name>
</gene>
<evidence type="ECO:0000313" key="1">
    <source>
        <dbReference type="EMBL" id="KKL75801.1"/>
    </source>
</evidence>